<sequence>MVHDTEQLLAQGHHEEETECGKYGKLPEKGSECKKHGILCRILTALHLKKRRTKHDHQKLLSESQEHLDASTKKTKKKAKKDKRKNKPPKKDSETSKPAQTTISRFPSNRNNNNANSFATTYEKFDNDSLCSVDLIPVDIEFWDMENEPVDQLPHEILESVHMYGDDRFGERLIDRAQNKYAPLDEKQRSESHGAGEYLKHQWKGQGAKKARKRIRTVMKATWQSLQAGARSQTAFLNPQGAVSAALVQNRR</sequence>
<feature type="region of interest" description="Disordered" evidence="1">
    <location>
        <begin position="54"/>
        <end position="115"/>
    </location>
</feature>
<protein>
    <submittedName>
        <fullName evidence="2">Histocompatibility factor</fullName>
    </submittedName>
</protein>
<feature type="compositionally biased region" description="Low complexity" evidence="1">
    <location>
        <begin position="105"/>
        <end position="115"/>
    </location>
</feature>
<evidence type="ECO:0000256" key="1">
    <source>
        <dbReference type="SAM" id="MobiDB-lite"/>
    </source>
</evidence>
<dbReference type="EMBL" id="KR911881">
    <property type="protein sequence ID" value="ALE31186.1"/>
    <property type="molecule type" value="mRNA"/>
</dbReference>
<dbReference type="EMBL" id="KR911883">
    <property type="protein sequence ID" value="ALE31188.1"/>
    <property type="molecule type" value="mRNA"/>
</dbReference>
<dbReference type="EMBL" id="KR911882">
    <property type="protein sequence ID" value="ALE31187.1"/>
    <property type="molecule type" value="mRNA"/>
</dbReference>
<dbReference type="AlphaFoldDB" id="A0A0M4MSA6"/>
<reference evidence="2" key="1">
    <citation type="journal article" date="2015" name="Immunogenetics">
        <title>Molecular evolution and in vitro characterization of Botryllus histocompatibility factor.</title>
        <authorList>
            <person name="Taketa D.A."/>
            <person name="Nydam M.L."/>
            <person name="Langenbacher A.D."/>
            <person name="Rodriguez D."/>
            <person name="Sanders E."/>
            <person name="De Tomaso A.W."/>
        </authorList>
    </citation>
    <scope>NUCLEOTIDE SEQUENCE</scope>
</reference>
<evidence type="ECO:0000313" key="2">
    <source>
        <dbReference type="EMBL" id="ALE31185.1"/>
    </source>
</evidence>
<feature type="compositionally biased region" description="Basic residues" evidence="1">
    <location>
        <begin position="73"/>
        <end position="88"/>
    </location>
</feature>
<dbReference type="EMBL" id="KR911879">
    <property type="protein sequence ID" value="ALE31184.1"/>
    <property type="molecule type" value="mRNA"/>
</dbReference>
<dbReference type="EMBL" id="KR911880">
    <property type="protein sequence ID" value="ALE31185.1"/>
    <property type="molecule type" value="mRNA"/>
</dbReference>
<organism evidence="2">
    <name type="scientific">Botryllus schlosseri</name>
    <name type="common">Golden star tunicate</name>
    <name type="synonym">Alcyonium schlosseri</name>
    <dbReference type="NCBI Taxonomy" id="30301"/>
    <lineage>
        <taxon>Eukaryota</taxon>
        <taxon>Metazoa</taxon>
        <taxon>Chordata</taxon>
        <taxon>Tunicata</taxon>
        <taxon>Ascidiacea</taxon>
        <taxon>Stolidobranchia</taxon>
        <taxon>Styelidae</taxon>
        <taxon>Botryllus</taxon>
    </lineage>
</organism>
<feature type="non-terminal residue" evidence="2">
    <location>
        <position position="252"/>
    </location>
</feature>
<feature type="compositionally biased region" description="Basic and acidic residues" evidence="1">
    <location>
        <begin position="58"/>
        <end position="72"/>
    </location>
</feature>
<proteinExistence type="evidence at transcript level"/>
<accession>A0A0M4MSA6</accession>
<feature type="region of interest" description="Disordered" evidence="1">
    <location>
        <begin position="1"/>
        <end position="26"/>
    </location>
</feature>
<dbReference type="EMBL" id="KR911878">
    <property type="protein sequence ID" value="ALE31183.1"/>
    <property type="molecule type" value="mRNA"/>
</dbReference>
<name>A0A0M4MSA6_BOTSH</name>